<evidence type="ECO:0000313" key="4">
    <source>
        <dbReference type="Proteomes" id="UP000030764"/>
    </source>
</evidence>
<feature type="region of interest" description="Disordered" evidence="1">
    <location>
        <begin position="352"/>
        <end position="488"/>
    </location>
</feature>
<name>A0A085M6H8_9BILA</name>
<proteinExistence type="predicted"/>
<reference evidence="3 4" key="1">
    <citation type="journal article" date="2014" name="Nat. Genet.">
        <title>Genome and transcriptome of the porcine whipworm Trichuris suis.</title>
        <authorList>
            <person name="Jex A.R."/>
            <person name="Nejsum P."/>
            <person name="Schwarz E.M."/>
            <person name="Hu L."/>
            <person name="Young N.D."/>
            <person name="Hall R.S."/>
            <person name="Korhonen P.K."/>
            <person name="Liao S."/>
            <person name="Thamsborg S."/>
            <person name="Xia J."/>
            <person name="Xu P."/>
            <person name="Wang S."/>
            <person name="Scheerlinck J.P."/>
            <person name="Hofmann A."/>
            <person name="Sternberg P.W."/>
            <person name="Wang J."/>
            <person name="Gasser R.B."/>
        </authorList>
    </citation>
    <scope>NUCLEOTIDE SEQUENCE [LARGE SCALE GENOMIC DNA]</scope>
    <source>
        <strain evidence="3">DCEP-RM93M</strain>
    </source>
</reference>
<evidence type="ECO:0000259" key="2">
    <source>
        <dbReference type="PROSITE" id="PS50006"/>
    </source>
</evidence>
<dbReference type="InterPro" id="IPR008984">
    <property type="entry name" value="SMAD_FHA_dom_sf"/>
</dbReference>
<dbReference type="CDD" id="cd00060">
    <property type="entry name" value="FHA"/>
    <property type="match status" value="1"/>
</dbReference>
<feature type="compositionally biased region" description="Polar residues" evidence="1">
    <location>
        <begin position="407"/>
        <end position="427"/>
    </location>
</feature>
<dbReference type="SUPFAM" id="SSF49879">
    <property type="entry name" value="SMAD/FHA domain"/>
    <property type="match status" value="1"/>
</dbReference>
<organism evidence="3 4">
    <name type="scientific">Trichuris suis</name>
    <name type="common">pig whipworm</name>
    <dbReference type="NCBI Taxonomy" id="68888"/>
    <lineage>
        <taxon>Eukaryota</taxon>
        <taxon>Metazoa</taxon>
        <taxon>Ecdysozoa</taxon>
        <taxon>Nematoda</taxon>
        <taxon>Enoplea</taxon>
        <taxon>Dorylaimia</taxon>
        <taxon>Trichinellida</taxon>
        <taxon>Trichuridae</taxon>
        <taxon>Trichuris</taxon>
    </lineage>
</organism>
<keyword evidence="4" id="KW-1185">Reference proteome</keyword>
<evidence type="ECO:0000313" key="3">
    <source>
        <dbReference type="EMBL" id="KFD52824.1"/>
    </source>
</evidence>
<dbReference type="Gene3D" id="2.60.200.20">
    <property type="match status" value="1"/>
</dbReference>
<dbReference type="PROSITE" id="PS50006">
    <property type="entry name" value="FHA_DOMAIN"/>
    <property type="match status" value="1"/>
</dbReference>
<evidence type="ECO:0000256" key="1">
    <source>
        <dbReference type="SAM" id="MobiDB-lite"/>
    </source>
</evidence>
<feature type="compositionally biased region" description="Basic residues" evidence="1">
    <location>
        <begin position="377"/>
        <end position="391"/>
    </location>
</feature>
<feature type="compositionally biased region" description="Basic and acidic residues" evidence="1">
    <location>
        <begin position="443"/>
        <end position="452"/>
    </location>
</feature>
<accession>A0A085M6H8</accession>
<protein>
    <recommendedName>
        <fullName evidence="2">FHA domain-containing protein</fullName>
    </recommendedName>
</protein>
<dbReference type="InterPro" id="IPR032030">
    <property type="entry name" value="YscD_cytoplasmic_dom"/>
</dbReference>
<dbReference type="InterPro" id="IPR000253">
    <property type="entry name" value="FHA_dom"/>
</dbReference>
<feature type="domain" description="FHA" evidence="2">
    <location>
        <begin position="24"/>
        <end position="74"/>
    </location>
</feature>
<dbReference type="AlphaFoldDB" id="A0A085M6H8"/>
<feature type="compositionally biased region" description="Basic and acidic residues" evidence="1">
    <location>
        <begin position="352"/>
        <end position="362"/>
    </location>
</feature>
<gene>
    <name evidence="3" type="ORF">M513_06315</name>
</gene>
<dbReference type="Proteomes" id="UP000030764">
    <property type="component" value="Unassembled WGS sequence"/>
</dbReference>
<dbReference type="Pfam" id="PF16697">
    <property type="entry name" value="Yop-YscD_cpl"/>
    <property type="match status" value="1"/>
</dbReference>
<sequence>MPLYGLLSPLDCSTPPIKIEKKNFTVGKDRSCDVVLKAPGIQAVHSQFTVNHNNELFVKRCSAQSHVSVAGQEVTCASRIKLGDEVQLGDANFIFDKAPVQETPLRSNSDTSAPLSFSRNVKTKPLSFEPEKERTVGQELRCDDKVELMARLPSTDASRGRDAFLSETQETESSSQLHSYEMTPVFVTPREHGGSAYCASTAGTIFETPCFEDISEEATSVNNTFSDGENGSATKRTETLVSYPSTVVSPSSTIGSTEVSNSFDTGNHCERMSSSEIAQSDGTVATVDVSYCFIANPGVSPGVAVSFPVVLSEFARLSLTKVDVSITNETENCAINKTVCISDKQFSSASERLTKPVAHTETEGTVDSAVLSTSSGQRRKNVGTNKQRRGKTLSTETPTSQRRDSSPIASRTRSHTTLQPEIGTSVTGAIAKSENPMLKRGGRSVERRKVETTARGSRSIPKRQKANSTLKGAKRRRLHTTEDQPARD</sequence>
<feature type="compositionally biased region" description="Basic and acidic residues" evidence="1">
    <location>
        <begin position="479"/>
        <end position="488"/>
    </location>
</feature>
<dbReference type="EMBL" id="KL363223">
    <property type="protein sequence ID" value="KFD52824.1"/>
    <property type="molecule type" value="Genomic_DNA"/>
</dbReference>